<dbReference type="Pfam" id="PF13185">
    <property type="entry name" value="GAF_2"/>
    <property type="match status" value="1"/>
</dbReference>
<keyword evidence="4" id="KW-0808">Transferase</keyword>
<dbReference type="Pfam" id="PF01590">
    <property type="entry name" value="GAF"/>
    <property type="match status" value="2"/>
</dbReference>
<dbReference type="CDD" id="cd00082">
    <property type="entry name" value="HisKA"/>
    <property type="match status" value="1"/>
</dbReference>
<dbReference type="InterPro" id="IPR004358">
    <property type="entry name" value="Sig_transdc_His_kin-like_C"/>
</dbReference>
<keyword evidence="8" id="KW-1185">Reference proteome</keyword>
<dbReference type="InterPro" id="IPR036097">
    <property type="entry name" value="HisK_dim/P_sf"/>
</dbReference>
<dbReference type="InterPro" id="IPR003018">
    <property type="entry name" value="GAF"/>
</dbReference>
<dbReference type="InterPro" id="IPR003594">
    <property type="entry name" value="HATPase_dom"/>
</dbReference>
<dbReference type="EC" id="2.7.13.3" evidence="2"/>
<sequence length="761" mass="83283">MSPAPLLSERLQAVTEALAATTTQADVFHIVLQPALQALEGLAGTVLLVDRAGTSLVCAAAQGQTDSPAIWQDGPLSSVTPATDALRRRQPLLFEHGGDLLRAYPDIETTTGGQAAVGTAVFPMFLDHLPLGVLVLDFKEPHHFTDDEQRFLQTMAAQCALALGRIQAIQQLEAQVQARTQALDTERAALDAFVAYKEAIGSETSVPALAQQAAQVIQATLGQVSVVYYEREDHLWKARSWSEDVPADVLAQIRAGVPDDAPSFAEAVTTQAAVFIHGWDAEANSVSAASAYGAVAFLPLVVQGRIQGLLTLGTRAARTWSVREQAIVRAVARGLTLTLSRTEQQRELEARNKALEGFADLTRDLALEFDVLRLIGRVQDLVVSLLPDTISTYYELDGDTWRLLSHRGIFRNPDMLVALGRGLPRGQTVNLDRPFDTQTAFYQDVYDPATTAAAGPAVTVIRASAAFPVFCQGQVQGVLVAGRHETANWTADERTILETTVRSLSVALERTQATQQVLKQNAELAARTRELERSNEELERFAYIASHDLQEPLRTVSSFAELLMKQVPSENAKAARYMQYVQEGTERMRRLLEELLVFSRIMTQGTEPQPVSAWKVATQVLHDLGAQVERTQAQVTVDELPVVRADETQLRQLLQNLISNALKFAAPGRLPRVSVTAQVDGPVAQFSVRDNGIGIEAKYFERIFTIFQRLNRREDYEGTGMGLSIARRIVERHGGQIWVDSTPGEGTTFHFTLPLAAGEAG</sequence>
<evidence type="ECO:0000256" key="4">
    <source>
        <dbReference type="ARBA" id="ARBA00022679"/>
    </source>
</evidence>
<comment type="catalytic activity">
    <reaction evidence="1">
        <text>ATP + protein L-histidine = ADP + protein N-phospho-L-histidine.</text>
        <dbReference type="EC" id="2.7.13.3"/>
    </reaction>
</comment>
<dbReference type="GO" id="GO:0000155">
    <property type="term" value="F:phosphorelay sensor kinase activity"/>
    <property type="evidence" value="ECO:0007669"/>
    <property type="project" value="InterPro"/>
</dbReference>
<dbReference type="GO" id="GO:0030295">
    <property type="term" value="F:protein kinase activator activity"/>
    <property type="evidence" value="ECO:0007669"/>
    <property type="project" value="TreeGrafter"/>
</dbReference>
<dbReference type="SMART" id="SM00387">
    <property type="entry name" value="HATPase_c"/>
    <property type="match status" value="1"/>
</dbReference>
<dbReference type="GO" id="GO:0007234">
    <property type="term" value="P:osmosensory signaling via phosphorelay pathway"/>
    <property type="evidence" value="ECO:0007669"/>
    <property type="project" value="TreeGrafter"/>
</dbReference>
<dbReference type="EMBL" id="WQLB01000006">
    <property type="protein sequence ID" value="MVN86352.1"/>
    <property type="molecule type" value="Genomic_DNA"/>
</dbReference>
<dbReference type="SMART" id="SM00065">
    <property type="entry name" value="GAF"/>
    <property type="match status" value="3"/>
</dbReference>
<dbReference type="InterPro" id="IPR050351">
    <property type="entry name" value="BphY/WalK/GraS-like"/>
</dbReference>
<dbReference type="RefSeq" id="WP_157458419.1">
    <property type="nucleotide sequence ID" value="NZ_WQLB01000006.1"/>
</dbReference>
<evidence type="ECO:0000256" key="1">
    <source>
        <dbReference type="ARBA" id="ARBA00000085"/>
    </source>
</evidence>
<dbReference type="PANTHER" id="PTHR42878:SF15">
    <property type="entry name" value="BACTERIOPHYTOCHROME"/>
    <property type="match status" value="1"/>
</dbReference>
<feature type="domain" description="Histidine kinase" evidence="6">
    <location>
        <begin position="544"/>
        <end position="757"/>
    </location>
</feature>
<dbReference type="SUPFAM" id="SSF55874">
    <property type="entry name" value="ATPase domain of HSP90 chaperone/DNA topoisomerase II/histidine kinase"/>
    <property type="match status" value="1"/>
</dbReference>
<dbReference type="Pfam" id="PF02518">
    <property type="entry name" value="HATPase_c"/>
    <property type="match status" value="1"/>
</dbReference>
<dbReference type="InterPro" id="IPR036890">
    <property type="entry name" value="HATPase_C_sf"/>
</dbReference>
<organism evidence="7 8">
    <name type="scientific">Deinococcus arboris</name>
    <dbReference type="NCBI Taxonomy" id="2682977"/>
    <lineage>
        <taxon>Bacteria</taxon>
        <taxon>Thermotogati</taxon>
        <taxon>Deinococcota</taxon>
        <taxon>Deinococci</taxon>
        <taxon>Deinococcales</taxon>
        <taxon>Deinococcaceae</taxon>
        <taxon>Deinococcus</taxon>
    </lineage>
</organism>
<dbReference type="SUPFAM" id="SSF55781">
    <property type="entry name" value="GAF domain-like"/>
    <property type="match status" value="3"/>
</dbReference>
<evidence type="ECO:0000256" key="5">
    <source>
        <dbReference type="ARBA" id="ARBA00022777"/>
    </source>
</evidence>
<dbReference type="GO" id="GO:0000156">
    <property type="term" value="F:phosphorelay response regulator activity"/>
    <property type="evidence" value="ECO:0007669"/>
    <property type="project" value="TreeGrafter"/>
</dbReference>
<evidence type="ECO:0000256" key="2">
    <source>
        <dbReference type="ARBA" id="ARBA00012438"/>
    </source>
</evidence>
<dbReference type="PRINTS" id="PR00344">
    <property type="entry name" value="BCTRLSENSOR"/>
</dbReference>
<dbReference type="PROSITE" id="PS50109">
    <property type="entry name" value="HIS_KIN"/>
    <property type="match status" value="1"/>
</dbReference>
<reference evidence="7 8" key="1">
    <citation type="submission" date="2019-12" db="EMBL/GenBank/DDBJ databases">
        <title>Deinococcus sp. HMF7620 Genome sequencing and assembly.</title>
        <authorList>
            <person name="Kang H."/>
            <person name="Kim H."/>
            <person name="Joh K."/>
        </authorList>
    </citation>
    <scope>NUCLEOTIDE SEQUENCE [LARGE SCALE GENOMIC DNA]</scope>
    <source>
        <strain evidence="7 8">HMF7620</strain>
    </source>
</reference>
<evidence type="ECO:0000313" key="7">
    <source>
        <dbReference type="EMBL" id="MVN86352.1"/>
    </source>
</evidence>
<keyword evidence="3" id="KW-0597">Phosphoprotein</keyword>
<accession>A0A7C9HQQ2</accession>
<dbReference type="Gene3D" id="3.30.450.40">
    <property type="match status" value="3"/>
</dbReference>
<dbReference type="AlphaFoldDB" id="A0A7C9HQQ2"/>
<dbReference type="InterPro" id="IPR003661">
    <property type="entry name" value="HisK_dim/P_dom"/>
</dbReference>
<gene>
    <name evidence="7" type="ORF">GO986_06195</name>
</gene>
<dbReference type="InterPro" id="IPR029016">
    <property type="entry name" value="GAF-like_dom_sf"/>
</dbReference>
<name>A0A7C9HQQ2_9DEIO</name>
<dbReference type="Proteomes" id="UP000483286">
    <property type="component" value="Unassembled WGS sequence"/>
</dbReference>
<dbReference type="CDD" id="cd16921">
    <property type="entry name" value="HATPase_FilI-like"/>
    <property type="match status" value="1"/>
</dbReference>
<dbReference type="Gene3D" id="3.30.565.10">
    <property type="entry name" value="Histidine kinase-like ATPase, C-terminal domain"/>
    <property type="match status" value="1"/>
</dbReference>
<dbReference type="SUPFAM" id="SSF47384">
    <property type="entry name" value="Homodimeric domain of signal transducing histidine kinase"/>
    <property type="match status" value="1"/>
</dbReference>
<dbReference type="Gene3D" id="1.10.287.130">
    <property type="match status" value="1"/>
</dbReference>
<dbReference type="FunFam" id="3.30.565.10:FF:000006">
    <property type="entry name" value="Sensor histidine kinase WalK"/>
    <property type="match status" value="1"/>
</dbReference>
<evidence type="ECO:0000259" key="6">
    <source>
        <dbReference type="PROSITE" id="PS50109"/>
    </source>
</evidence>
<dbReference type="SMART" id="SM00388">
    <property type="entry name" value="HisKA"/>
    <property type="match status" value="1"/>
</dbReference>
<comment type="caution">
    <text evidence="7">The sequence shown here is derived from an EMBL/GenBank/DDBJ whole genome shotgun (WGS) entry which is preliminary data.</text>
</comment>
<evidence type="ECO:0000313" key="8">
    <source>
        <dbReference type="Proteomes" id="UP000483286"/>
    </source>
</evidence>
<keyword evidence="5" id="KW-0418">Kinase</keyword>
<dbReference type="InterPro" id="IPR005467">
    <property type="entry name" value="His_kinase_dom"/>
</dbReference>
<dbReference type="Pfam" id="PF00512">
    <property type="entry name" value="HisKA"/>
    <property type="match status" value="1"/>
</dbReference>
<proteinExistence type="predicted"/>
<dbReference type="PANTHER" id="PTHR42878">
    <property type="entry name" value="TWO-COMPONENT HISTIDINE KINASE"/>
    <property type="match status" value="1"/>
</dbReference>
<protein>
    <recommendedName>
        <fullName evidence="2">histidine kinase</fullName>
        <ecNumber evidence="2">2.7.13.3</ecNumber>
    </recommendedName>
</protein>
<evidence type="ECO:0000256" key="3">
    <source>
        <dbReference type="ARBA" id="ARBA00022553"/>
    </source>
</evidence>